<dbReference type="RefSeq" id="WP_380931309.1">
    <property type="nucleotide sequence ID" value="NZ_JBHUGS010000005.1"/>
</dbReference>
<comment type="caution">
    <text evidence="1">The sequence shown here is derived from an EMBL/GenBank/DDBJ whole genome shotgun (WGS) entry which is preliminary data.</text>
</comment>
<dbReference type="EMBL" id="JBHUGS010000005">
    <property type="protein sequence ID" value="MFD1952259.1"/>
    <property type="molecule type" value="Genomic_DNA"/>
</dbReference>
<proteinExistence type="predicted"/>
<dbReference type="Proteomes" id="UP001597400">
    <property type="component" value="Unassembled WGS sequence"/>
</dbReference>
<name>A0ABW4TZT2_9SPHN</name>
<evidence type="ECO:0000313" key="2">
    <source>
        <dbReference type="Proteomes" id="UP001597400"/>
    </source>
</evidence>
<evidence type="ECO:0000313" key="1">
    <source>
        <dbReference type="EMBL" id="MFD1952259.1"/>
    </source>
</evidence>
<protein>
    <submittedName>
        <fullName evidence="1">Uncharacterized protein</fullName>
    </submittedName>
</protein>
<reference evidence="2" key="1">
    <citation type="journal article" date="2019" name="Int. J. Syst. Evol. Microbiol.">
        <title>The Global Catalogue of Microorganisms (GCM) 10K type strain sequencing project: providing services to taxonomists for standard genome sequencing and annotation.</title>
        <authorList>
            <consortium name="The Broad Institute Genomics Platform"/>
            <consortium name="The Broad Institute Genome Sequencing Center for Infectious Disease"/>
            <person name="Wu L."/>
            <person name="Ma J."/>
        </authorList>
    </citation>
    <scope>NUCLEOTIDE SEQUENCE [LARGE SCALE GENOMIC DNA]</scope>
    <source>
        <strain evidence="2">CGMCC 1.12702</strain>
    </source>
</reference>
<sequence length="68" mass="7646">MTRVERIALRRQREVIARVAERLRAVFPELDVVGAADGVTLAGRGLSRRMLDDVRLRDLRGMIGEDAT</sequence>
<accession>A0ABW4TZT2</accession>
<organism evidence="1 2">
    <name type="scientific">Sphingomonas arantia</name>
    <dbReference type="NCBI Taxonomy" id="1460676"/>
    <lineage>
        <taxon>Bacteria</taxon>
        <taxon>Pseudomonadati</taxon>
        <taxon>Pseudomonadota</taxon>
        <taxon>Alphaproteobacteria</taxon>
        <taxon>Sphingomonadales</taxon>
        <taxon>Sphingomonadaceae</taxon>
        <taxon>Sphingomonas</taxon>
    </lineage>
</organism>
<keyword evidence="2" id="KW-1185">Reference proteome</keyword>
<gene>
    <name evidence="1" type="ORF">ACFSGX_15905</name>
</gene>